<gene>
    <name evidence="1" type="ORF">ACD_49C00044G0020</name>
</gene>
<dbReference type="EMBL" id="AMFJ01021630">
    <property type="protein sequence ID" value="EKD66418.1"/>
    <property type="molecule type" value="Genomic_DNA"/>
</dbReference>
<dbReference type="SUPFAM" id="SSF53448">
    <property type="entry name" value="Nucleotide-diphospho-sugar transferases"/>
    <property type="match status" value="1"/>
</dbReference>
<organism evidence="1">
    <name type="scientific">uncultured bacterium</name>
    <name type="common">gcode 4</name>
    <dbReference type="NCBI Taxonomy" id="1234023"/>
    <lineage>
        <taxon>Bacteria</taxon>
        <taxon>environmental samples</taxon>
    </lineage>
</organism>
<dbReference type="AlphaFoldDB" id="K2BC93"/>
<comment type="caution">
    <text evidence="1">The sequence shown here is derived from an EMBL/GenBank/DDBJ whole genome shotgun (WGS) entry which is preliminary data.</text>
</comment>
<evidence type="ECO:0000313" key="1">
    <source>
        <dbReference type="EMBL" id="EKD66418.1"/>
    </source>
</evidence>
<name>K2BC93_9BACT</name>
<proteinExistence type="predicted"/>
<sequence length="266" mass="33056">MKIWYLIYTYNRIHDAYIQMEIVKELWSKYFEDIYIIHSYNWKKEWYEKYFEDELIISENPGHFEWAANLIDIWIKKALEKDFDYIIVSASDTWIIKPEFIKEKIDIMKKEEKYLFTCPWWNPEINNPQDVWFATDFFIIDAKWEKKNGVFPFNYAIFREKYLDLLRYLWKGSVMVEKLFFSNLLNAFTKHTNENNLKKYALSKILMFTERMPAHSDILWNRTSTFPEIWLYMNHEIKEKQKIFNDLNLDFWKYSMKLRNWEFLNK</sequence>
<dbReference type="InterPro" id="IPR029044">
    <property type="entry name" value="Nucleotide-diphossugar_trans"/>
</dbReference>
<accession>K2BC93</accession>
<protein>
    <submittedName>
        <fullName evidence="1">Uncharacterized protein</fullName>
    </submittedName>
</protein>
<reference evidence="1" key="1">
    <citation type="journal article" date="2012" name="Science">
        <title>Fermentation, hydrogen, and sulfur metabolism in multiple uncultivated bacterial phyla.</title>
        <authorList>
            <person name="Wrighton K.C."/>
            <person name="Thomas B.C."/>
            <person name="Sharon I."/>
            <person name="Miller C.S."/>
            <person name="Castelle C.J."/>
            <person name="VerBerkmoes N.C."/>
            <person name="Wilkins M.J."/>
            <person name="Hettich R.L."/>
            <person name="Lipton M.S."/>
            <person name="Williams K.H."/>
            <person name="Long P.E."/>
            <person name="Banfield J.F."/>
        </authorList>
    </citation>
    <scope>NUCLEOTIDE SEQUENCE [LARGE SCALE GENOMIC DNA]</scope>
</reference>